<feature type="compositionally biased region" description="Polar residues" evidence="7">
    <location>
        <begin position="217"/>
        <end position="229"/>
    </location>
</feature>
<sequence length="1041" mass="109494">MLQSDGSTVTLFSDSVISGTATVSVPASPSQAKLSAGGFSVEAGPEPRSSPANGGTTGFSALLDALEGLASSANAIVNTLDQIADHGVLWSAGSLSNSAFSSAVGGLFDSATSDLSSFVSTMSATFDELNSEVYEMTEDGLRQIFPARTGAVEELDLLQSLRKLVRGVTGLRNDVVLNVKNYWIQGTAAAVSLAAAEEALRNFGSFQWAAQKSRTSSTMSANVNSTATVGGQAESKSSTSSSSGSTATPTQYMFTTNTGTDLSTFRGYIKTLPDAGDGYQIVFSNVPWQSYVTNLTFDQANEVASQTFVNFVTLITESDESEYGAIPLPESIQKRVAADEDLQERPNSYQHLRMISVANQQATVAGAELPNYLFDPLLGRGQTIYILDAGFNTAHSELSTANGRTVTTQVVPNDLTLQKVLNHALWAPEDITDYNGHGTGVASVAGGIEYGVASKANLVLVKFRQAATNPYKPDSEEYKLRGVTEPALQWAWDWIINDVLEKRTDGNTGKFIVNMSYGFAFQPDSDTSQPLGNGKDVIMSQITVVAAGNDGSIGHSLDENTPQSLGTPSNGLITVGGVDRNGVLSPMTTLDAGKGGSITTYALSEAVFIADFKSNTGGKFEPGTSFAAPAVAGLAAYFASLPSLQEEWPANSVSTAMKTYITRYHYQRSLTPIPPNLPLAYDPVPAADSIKVAYNRAPEGLCSTDAPAKRAVGMGHRLATQKRQGSSGDVDVVVSGTIVASSLSQSYCVVKSTSLSLSSSPSATPSASANSTTLASSLSFSVLVTSSSSVQLTSSSSIVSTASGSTVFPTSTSMLTLTTNSSTSTLSSSLTSTTTPLPTSGSFVGTLTNLPTLSSASYCTEILSNGKEILHTKTAATCTYNTAEPTTSSTTNSQAPAPTIDTDQGILTCGTRTDQGNYVYWFTDGDATHARDLFCYNLTNNASPILFEPGGDTYEFGTYTPPDNVDYSITVSAKWGALDDSGCPSLNASQNTDNAVYKLCQDRLTLPINDCDTSSNGVEFWKQGGQFFRDCITWEITSTSP</sequence>
<dbReference type="Proteomes" id="UP001324427">
    <property type="component" value="Unassembled WGS sequence"/>
</dbReference>
<evidence type="ECO:0000256" key="7">
    <source>
        <dbReference type="SAM" id="MobiDB-lite"/>
    </source>
</evidence>
<keyword evidence="2 5" id="KW-0645">Protease</keyword>
<dbReference type="PROSITE" id="PS00137">
    <property type="entry name" value="SUBTILASE_HIS"/>
    <property type="match status" value="1"/>
</dbReference>
<feature type="domain" description="Peptidase S8/S53" evidence="8">
    <location>
        <begin position="379"/>
        <end position="656"/>
    </location>
</feature>
<comment type="similarity">
    <text evidence="1 5 6">Belongs to the peptidase S8 family.</text>
</comment>
<evidence type="ECO:0000256" key="5">
    <source>
        <dbReference type="PROSITE-ProRule" id="PRU01240"/>
    </source>
</evidence>
<dbReference type="GO" id="GO:0006508">
    <property type="term" value="P:proteolysis"/>
    <property type="evidence" value="ECO:0007669"/>
    <property type="project" value="UniProtKB-KW"/>
</dbReference>
<dbReference type="PANTHER" id="PTHR43806:SF11">
    <property type="entry name" value="CEREVISIN-RELATED"/>
    <property type="match status" value="1"/>
</dbReference>
<dbReference type="InterPro" id="IPR022398">
    <property type="entry name" value="Peptidase_S8_His-AS"/>
</dbReference>
<dbReference type="InterPro" id="IPR023827">
    <property type="entry name" value="Peptidase_S8_Asp-AS"/>
</dbReference>
<comment type="caution">
    <text evidence="9">The sequence shown here is derived from an EMBL/GenBank/DDBJ whole genome shotgun (WGS) entry which is preliminary data.</text>
</comment>
<protein>
    <recommendedName>
        <fullName evidence="8">Peptidase S8/S53 domain-containing protein</fullName>
    </recommendedName>
</protein>
<dbReference type="InterPro" id="IPR023828">
    <property type="entry name" value="Peptidase_S8_Ser-AS"/>
</dbReference>
<evidence type="ECO:0000256" key="2">
    <source>
        <dbReference type="ARBA" id="ARBA00022670"/>
    </source>
</evidence>
<feature type="region of interest" description="Disordered" evidence="7">
    <location>
        <begin position="217"/>
        <end position="252"/>
    </location>
</feature>
<dbReference type="PROSITE" id="PS00136">
    <property type="entry name" value="SUBTILASE_ASP"/>
    <property type="match status" value="1"/>
</dbReference>
<feature type="region of interest" description="Disordered" evidence="7">
    <location>
        <begin position="882"/>
        <end position="903"/>
    </location>
</feature>
<feature type="active site" description="Charge relay system" evidence="5">
    <location>
        <position position="625"/>
    </location>
</feature>
<name>A0AAV9JFK0_9PEZI</name>
<dbReference type="PROSITE" id="PS51892">
    <property type="entry name" value="SUBTILASE"/>
    <property type="match status" value="1"/>
</dbReference>
<evidence type="ECO:0000259" key="8">
    <source>
        <dbReference type="Pfam" id="PF00082"/>
    </source>
</evidence>
<feature type="active site" description="Charge relay system" evidence="5">
    <location>
        <position position="437"/>
    </location>
</feature>
<dbReference type="AlphaFoldDB" id="A0AAV9JFK0"/>
<dbReference type="Gene3D" id="3.40.50.200">
    <property type="entry name" value="Peptidase S8/S53 domain"/>
    <property type="match status" value="1"/>
</dbReference>
<dbReference type="PANTHER" id="PTHR43806">
    <property type="entry name" value="PEPTIDASE S8"/>
    <property type="match status" value="1"/>
</dbReference>
<feature type="compositionally biased region" description="Low complexity" evidence="7">
    <location>
        <begin position="235"/>
        <end position="250"/>
    </location>
</feature>
<dbReference type="InterPro" id="IPR000209">
    <property type="entry name" value="Peptidase_S8/S53_dom"/>
</dbReference>
<evidence type="ECO:0000313" key="10">
    <source>
        <dbReference type="Proteomes" id="UP001324427"/>
    </source>
</evidence>
<dbReference type="InterPro" id="IPR036852">
    <property type="entry name" value="Peptidase_S8/S53_dom_sf"/>
</dbReference>
<keyword evidence="3 5" id="KW-0378">Hydrolase</keyword>
<feature type="region of interest" description="Disordered" evidence="7">
    <location>
        <begin position="28"/>
        <end position="56"/>
    </location>
</feature>
<dbReference type="InterPro" id="IPR050131">
    <property type="entry name" value="Peptidase_S8_subtilisin-like"/>
</dbReference>
<dbReference type="PRINTS" id="PR00723">
    <property type="entry name" value="SUBTILISIN"/>
</dbReference>
<dbReference type="EMBL" id="JAVFHQ010000030">
    <property type="protein sequence ID" value="KAK4543623.1"/>
    <property type="molecule type" value="Genomic_DNA"/>
</dbReference>
<keyword evidence="10" id="KW-1185">Reference proteome</keyword>
<feature type="active site" description="Charge relay system" evidence="5">
    <location>
        <position position="388"/>
    </location>
</feature>
<proteinExistence type="inferred from homology"/>
<dbReference type="PROSITE" id="PS00138">
    <property type="entry name" value="SUBTILASE_SER"/>
    <property type="match status" value="1"/>
</dbReference>
<dbReference type="InterPro" id="IPR015500">
    <property type="entry name" value="Peptidase_S8_subtilisin-rel"/>
</dbReference>
<dbReference type="GO" id="GO:0004252">
    <property type="term" value="F:serine-type endopeptidase activity"/>
    <property type="evidence" value="ECO:0007669"/>
    <property type="project" value="UniProtKB-UniRule"/>
</dbReference>
<accession>A0AAV9JFK0</accession>
<feature type="compositionally biased region" description="Polar residues" evidence="7">
    <location>
        <begin position="882"/>
        <end position="896"/>
    </location>
</feature>
<reference evidence="9 10" key="1">
    <citation type="submission" date="2021-11" db="EMBL/GenBank/DDBJ databases">
        <title>Black yeast isolated from Biological Soil Crust.</title>
        <authorList>
            <person name="Kurbessoian T."/>
        </authorList>
    </citation>
    <scope>NUCLEOTIDE SEQUENCE [LARGE SCALE GENOMIC DNA]</scope>
    <source>
        <strain evidence="9 10">CCFEE 5522</strain>
    </source>
</reference>
<gene>
    <name evidence="9" type="ORF">LTR36_005268</name>
</gene>
<evidence type="ECO:0000256" key="6">
    <source>
        <dbReference type="RuleBase" id="RU003355"/>
    </source>
</evidence>
<dbReference type="Pfam" id="PF00082">
    <property type="entry name" value="Peptidase_S8"/>
    <property type="match status" value="1"/>
</dbReference>
<organism evidence="9 10">
    <name type="scientific">Oleoguttula mirabilis</name>
    <dbReference type="NCBI Taxonomy" id="1507867"/>
    <lineage>
        <taxon>Eukaryota</taxon>
        <taxon>Fungi</taxon>
        <taxon>Dikarya</taxon>
        <taxon>Ascomycota</taxon>
        <taxon>Pezizomycotina</taxon>
        <taxon>Dothideomycetes</taxon>
        <taxon>Dothideomycetidae</taxon>
        <taxon>Mycosphaerellales</taxon>
        <taxon>Teratosphaeriaceae</taxon>
        <taxon>Oleoguttula</taxon>
    </lineage>
</organism>
<evidence type="ECO:0000256" key="1">
    <source>
        <dbReference type="ARBA" id="ARBA00011073"/>
    </source>
</evidence>
<evidence type="ECO:0000256" key="4">
    <source>
        <dbReference type="ARBA" id="ARBA00022825"/>
    </source>
</evidence>
<dbReference type="SUPFAM" id="SSF52743">
    <property type="entry name" value="Subtilisin-like"/>
    <property type="match status" value="1"/>
</dbReference>
<evidence type="ECO:0000256" key="3">
    <source>
        <dbReference type="ARBA" id="ARBA00022801"/>
    </source>
</evidence>
<evidence type="ECO:0000313" key="9">
    <source>
        <dbReference type="EMBL" id="KAK4543623.1"/>
    </source>
</evidence>
<keyword evidence="4 5" id="KW-0720">Serine protease</keyword>